<keyword evidence="2" id="KW-1185">Reference proteome</keyword>
<name>A0A067D5V8_SAPPC</name>
<dbReference type="KEGG" id="spar:SPRG_01533"/>
<gene>
    <name evidence="1" type="ORF">SPRG_01533</name>
</gene>
<organism evidence="1 2">
    <name type="scientific">Saprolegnia parasitica (strain CBS 223.65)</name>
    <dbReference type="NCBI Taxonomy" id="695850"/>
    <lineage>
        <taxon>Eukaryota</taxon>
        <taxon>Sar</taxon>
        <taxon>Stramenopiles</taxon>
        <taxon>Oomycota</taxon>
        <taxon>Saprolegniomycetes</taxon>
        <taxon>Saprolegniales</taxon>
        <taxon>Saprolegniaceae</taxon>
        <taxon>Saprolegnia</taxon>
    </lineage>
</organism>
<evidence type="ECO:0000313" key="1">
    <source>
        <dbReference type="EMBL" id="KDO34397.1"/>
    </source>
</evidence>
<accession>A0A067D5V8</accession>
<evidence type="ECO:0000313" key="2">
    <source>
        <dbReference type="Proteomes" id="UP000030745"/>
    </source>
</evidence>
<dbReference type="AlphaFoldDB" id="A0A067D5V8"/>
<dbReference type="OrthoDB" id="10341445at2759"/>
<dbReference type="OMA" id="AIQMHDQ"/>
<sequence>MTLSYDGLATLQAQTSLLLTFDDNMPSYVLGSRHSRPACADADTGAAVLVQLHPVHARAESRLHFGDLIYITTTSPGGVHVLSTAAMTSRLHWSSRGGFRKRNLFRLAPNDVSLDGAIQMHDQFHLHSVRWPSHVVGFDARRSELVLQKKRPVAFSALDAATYAVRLAKLYRRRQLRRVAVPVVYVALGASHQEEETKGNIVLAFLISDSVRAK</sequence>
<dbReference type="RefSeq" id="XP_012195132.1">
    <property type="nucleotide sequence ID" value="XM_012339742.1"/>
</dbReference>
<dbReference type="Proteomes" id="UP000030745">
    <property type="component" value="Unassembled WGS sequence"/>
</dbReference>
<protein>
    <submittedName>
        <fullName evidence="1">Uncharacterized protein</fullName>
    </submittedName>
</protein>
<proteinExistence type="predicted"/>
<dbReference type="VEuPathDB" id="FungiDB:SPRG_01533"/>
<dbReference type="EMBL" id="KK583191">
    <property type="protein sequence ID" value="KDO34397.1"/>
    <property type="molecule type" value="Genomic_DNA"/>
</dbReference>
<dbReference type="GeneID" id="24124118"/>
<reference evidence="1 2" key="1">
    <citation type="journal article" date="2013" name="PLoS Genet.">
        <title>Distinctive expansion of potential virulence genes in the genome of the oomycete fish pathogen Saprolegnia parasitica.</title>
        <authorList>
            <person name="Jiang R.H."/>
            <person name="de Bruijn I."/>
            <person name="Haas B.J."/>
            <person name="Belmonte R."/>
            <person name="Lobach L."/>
            <person name="Christie J."/>
            <person name="van den Ackerveken G."/>
            <person name="Bottin A."/>
            <person name="Bulone V."/>
            <person name="Diaz-Moreno S.M."/>
            <person name="Dumas B."/>
            <person name="Fan L."/>
            <person name="Gaulin E."/>
            <person name="Govers F."/>
            <person name="Grenville-Briggs L.J."/>
            <person name="Horner N.R."/>
            <person name="Levin J.Z."/>
            <person name="Mammella M."/>
            <person name="Meijer H.J."/>
            <person name="Morris P."/>
            <person name="Nusbaum C."/>
            <person name="Oome S."/>
            <person name="Phillips A.J."/>
            <person name="van Rooyen D."/>
            <person name="Rzeszutek E."/>
            <person name="Saraiva M."/>
            <person name="Secombes C.J."/>
            <person name="Seidl M.F."/>
            <person name="Snel B."/>
            <person name="Stassen J.H."/>
            <person name="Sykes S."/>
            <person name="Tripathy S."/>
            <person name="van den Berg H."/>
            <person name="Vega-Arreguin J.C."/>
            <person name="Wawra S."/>
            <person name="Young S.K."/>
            <person name="Zeng Q."/>
            <person name="Dieguez-Uribeondo J."/>
            <person name="Russ C."/>
            <person name="Tyler B.M."/>
            <person name="van West P."/>
        </authorList>
    </citation>
    <scope>NUCLEOTIDE SEQUENCE [LARGE SCALE GENOMIC DNA]</scope>
    <source>
        <strain evidence="1 2">CBS 223.65</strain>
    </source>
</reference>